<dbReference type="EMBL" id="CAKJTI010000017">
    <property type="protein sequence ID" value="CAG9613809.1"/>
    <property type="molecule type" value="Genomic_DNA"/>
</dbReference>
<proteinExistence type="predicted"/>
<organism evidence="1 2">
    <name type="scientific">Bacillus rhizoplanae</name>
    <dbReference type="NCBI Taxonomy" id="2880966"/>
    <lineage>
        <taxon>Bacteria</taxon>
        <taxon>Bacillati</taxon>
        <taxon>Bacillota</taxon>
        <taxon>Bacilli</taxon>
        <taxon>Bacillales</taxon>
        <taxon>Bacillaceae</taxon>
        <taxon>Bacillus</taxon>
    </lineage>
</organism>
<name>A0ABM8YDD0_9BACI</name>
<keyword evidence="2" id="KW-1185">Reference proteome</keyword>
<protein>
    <submittedName>
        <fullName evidence="1">Uncharacterized protein</fullName>
    </submittedName>
</protein>
<dbReference type="Proteomes" id="UP000789423">
    <property type="component" value="Unassembled WGS sequence"/>
</dbReference>
<dbReference type="RefSeq" id="WP_230575849.1">
    <property type="nucleotide sequence ID" value="NZ_CAKJTI010000017.1"/>
</dbReference>
<gene>
    <name evidence="1" type="ORF">BACCIP111899_03028</name>
</gene>
<sequence length="127" mass="14996">MKLTLKEQKLKDRLVKDYSNRNNDRKKPDIEYDAFVRLLKALIDDGDIKDEKAIQISNILMESSPNTLSIYEWKHFYEYGVGEKFFVNKPCTGHNRDIPWEDMYAAYIHEDALCVNCRIADASWDEE</sequence>
<evidence type="ECO:0000313" key="1">
    <source>
        <dbReference type="EMBL" id="CAG9613809.1"/>
    </source>
</evidence>
<accession>A0ABM8YDD0</accession>
<comment type="caution">
    <text evidence="1">The sequence shown here is derived from an EMBL/GenBank/DDBJ whole genome shotgun (WGS) entry which is preliminary data.</text>
</comment>
<reference evidence="1 2" key="1">
    <citation type="submission" date="2021-10" db="EMBL/GenBank/DDBJ databases">
        <authorList>
            <person name="Criscuolo A."/>
        </authorList>
    </citation>
    <scope>NUCLEOTIDE SEQUENCE [LARGE SCALE GENOMIC DNA]</scope>
    <source>
        <strain evidence="2">CIP 111899</strain>
    </source>
</reference>
<evidence type="ECO:0000313" key="2">
    <source>
        <dbReference type="Proteomes" id="UP000789423"/>
    </source>
</evidence>